<accession>A0A8X6F947</accession>
<evidence type="ECO:0000313" key="3">
    <source>
        <dbReference type="Proteomes" id="UP000887116"/>
    </source>
</evidence>
<dbReference type="Proteomes" id="UP000887116">
    <property type="component" value="Unassembled WGS sequence"/>
</dbReference>
<comment type="caution">
    <text evidence="2">The sequence shown here is derived from an EMBL/GenBank/DDBJ whole genome shotgun (WGS) entry which is preliminary data.</text>
</comment>
<dbReference type="EMBL" id="BMAO01011301">
    <property type="protein sequence ID" value="GFQ72779.1"/>
    <property type="molecule type" value="Genomic_DNA"/>
</dbReference>
<dbReference type="AlphaFoldDB" id="A0A8X6F947"/>
<feature type="signal peptide" evidence="1">
    <location>
        <begin position="1"/>
        <end position="23"/>
    </location>
</feature>
<gene>
    <name evidence="2" type="primary">AVEN_264612_1</name>
    <name evidence="2" type="ORF">TNCT_436521</name>
</gene>
<keyword evidence="3" id="KW-1185">Reference proteome</keyword>
<protein>
    <submittedName>
        <fullName evidence="2">Uncharacterized protein</fullName>
    </submittedName>
</protein>
<proteinExistence type="predicted"/>
<feature type="chain" id="PRO_5036488854" evidence="1">
    <location>
        <begin position="24"/>
        <end position="79"/>
    </location>
</feature>
<organism evidence="2 3">
    <name type="scientific">Trichonephila clavata</name>
    <name type="common">Joro spider</name>
    <name type="synonym">Nephila clavata</name>
    <dbReference type="NCBI Taxonomy" id="2740835"/>
    <lineage>
        <taxon>Eukaryota</taxon>
        <taxon>Metazoa</taxon>
        <taxon>Ecdysozoa</taxon>
        <taxon>Arthropoda</taxon>
        <taxon>Chelicerata</taxon>
        <taxon>Arachnida</taxon>
        <taxon>Araneae</taxon>
        <taxon>Araneomorphae</taxon>
        <taxon>Entelegynae</taxon>
        <taxon>Araneoidea</taxon>
        <taxon>Nephilidae</taxon>
        <taxon>Trichonephila</taxon>
    </lineage>
</organism>
<dbReference type="OrthoDB" id="6433165at2759"/>
<evidence type="ECO:0000313" key="2">
    <source>
        <dbReference type="EMBL" id="GFQ72779.1"/>
    </source>
</evidence>
<keyword evidence="1" id="KW-0732">Signal</keyword>
<reference evidence="2" key="1">
    <citation type="submission" date="2020-07" db="EMBL/GenBank/DDBJ databases">
        <title>Multicomponent nature underlies the extraordinary mechanical properties of spider dragline silk.</title>
        <authorList>
            <person name="Kono N."/>
            <person name="Nakamura H."/>
            <person name="Mori M."/>
            <person name="Yoshida Y."/>
            <person name="Ohtoshi R."/>
            <person name="Malay A.D."/>
            <person name="Moran D.A.P."/>
            <person name="Tomita M."/>
            <person name="Numata K."/>
            <person name="Arakawa K."/>
        </authorList>
    </citation>
    <scope>NUCLEOTIDE SEQUENCE</scope>
</reference>
<sequence length="79" mass="9462">MGTLRFKCRFCLIAILWIAGGVAIEERKFKDLFHKKAKLRMLLVESPDEPRLERWLFDKPDFVFTGWDIISYRRTLCLL</sequence>
<name>A0A8X6F947_TRICU</name>
<evidence type="ECO:0000256" key="1">
    <source>
        <dbReference type="SAM" id="SignalP"/>
    </source>
</evidence>